<evidence type="ECO:0000256" key="2">
    <source>
        <dbReference type="SAM" id="Phobius"/>
    </source>
</evidence>
<evidence type="ECO:0008006" key="6">
    <source>
        <dbReference type="Google" id="ProtNLM"/>
    </source>
</evidence>
<accession>A0AAV6G9Y6</accession>
<reference evidence="4" key="1">
    <citation type="submission" date="2020-10" db="EMBL/GenBank/DDBJ databases">
        <title>Chromosome-scale genome assembly of the Allis shad, Alosa alosa.</title>
        <authorList>
            <person name="Margot Z."/>
            <person name="Christophe K."/>
            <person name="Cabau C."/>
            <person name="Louis A."/>
            <person name="Berthelot C."/>
            <person name="Parey E."/>
            <person name="Roest Crollius H."/>
            <person name="Montfort J."/>
            <person name="Robinson-Rechavi M."/>
            <person name="Bucao C."/>
            <person name="Bouchez O."/>
            <person name="Gislard M."/>
            <person name="Lluch J."/>
            <person name="Milhes M."/>
            <person name="Lampietro C."/>
            <person name="Lopez Roques C."/>
            <person name="Donnadieu C."/>
            <person name="Braasch I."/>
            <person name="Desvignes T."/>
            <person name="Postlethwait J."/>
            <person name="Bobe J."/>
            <person name="Guiguen Y."/>
        </authorList>
    </citation>
    <scope>NUCLEOTIDE SEQUENCE</scope>
    <source>
        <strain evidence="4">M-15738</strain>
        <tissue evidence="4">Blood</tissue>
    </source>
</reference>
<dbReference type="Pfam" id="PF11303">
    <property type="entry name" value="DUF3105"/>
    <property type="match status" value="1"/>
</dbReference>
<feature type="transmembrane region" description="Helical" evidence="2">
    <location>
        <begin position="434"/>
        <end position="453"/>
    </location>
</feature>
<feature type="compositionally biased region" description="Basic and acidic residues" evidence="1">
    <location>
        <begin position="251"/>
        <end position="284"/>
    </location>
</feature>
<name>A0AAV6G9Y6_9TELE</name>
<gene>
    <name evidence="4" type="ORF">AALO_G00203060</name>
</gene>
<keyword evidence="2" id="KW-1133">Transmembrane helix</keyword>
<dbReference type="PANTHER" id="PTHR34179:SF1">
    <property type="entry name" value="TUMOR PROTEIN P53-INDUCIBLE PROTEIN 13"/>
    <property type="match status" value="1"/>
</dbReference>
<evidence type="ECO:0000313" key="5">
    <source>
        <dbReference type="Proteomes" id="UP000823561"/>
    </source>
</evidence>
<feature type="compositionally biased region" description="Basic and acidic residues" evidence="1">
    <location>
        <begin position="390"/>
        <end position="407"/>
    </location>
</feature>
<keyword evidence="3" id="KW-0732">Signal</keyword>
<dbReference type="GO" id="GO:0005737">
    <property type="term" value="C:cytoplasm"/>
    <property type="evidence" value="ECO:0007669"/>
    <property type="project" value="TreeGrafter"/>
</dbReference>
<feature type="signal peptide" evidence="3">
    <location>
        <begin position="1"/>
        <end position="22"/>
    </location>
</feature>
<dbReference type="PANTHER" id="PTHR34179">
    <property type="entry name" value="TUMOR PROTEIN P53-INDUCIBLE PROTEIN 13"/>
    <property type="match status" value="1"/>
</dbReference>
<proteinExistence type="predicted"/>
<evidence type="ECO:0000313" key="4">
    <source>
        <dbReference type="EMBL" id="KAG5269531.1"/>
    </source>
</evidence>
<keyword evidence="2" id="KW-0812">Transmembrane</keyword>
<organism evidence="4 5">
    <name type="scientific">Alosa alosa</name>
    <name type="common">allis shad</name>
    <dbReference type="NCBI Taxonomy" id="278164"/>
    <lineage>
        <taxon>Eukaryota</taxon>
        <taxon>Metazoa</taxon>
        <taxon>Chordata</taxon>
        <taxon>Craniata</taxon>
        <taxon>Vertebrata</taxon>
        <taxon>Euteleostomi</taxon>
        <taxon>Actinopterygii</taxon>
        <taxon>Neopterygii</taxon>
        <taxon>Teleostei</taxon>
        <taxon>Clupei</taxon>
        <taxon>Clupeiformes</taxon>
        <taxon>Clupeoidei</taxon>
        <taxon>Clupeidae</taxon>
        <taxon>Alosa</taxon>
    </lineage>
</organism>
<keyword evidence="5" id="KW-1185">Reference proteome</keyword>
<dbReference type="InterPro" id="IPR021454">
    <property type="entry name" value="DUF3105"/>
</dbReference>
<dbReference type="AlphaFoldDB" id="A0AAV6G9Y6"/>
<feature type="region of interest" description="Disordered" evidence="1">
    <location>
        <begin position="251"/>
        <end position="410"/>
    </location>
</feature>
<sequence length="518" mass="57809">MTPQVIILLTGLCWTCCQSALAWQLCDNGKFQLERDLPRSLLYCSEPYFEDSNQKQHVVQKSPPPLQPAKHVCMDTAIIYNATIPNRGDHRPVGAQPGVYLYCPPQRWLNNLQHGSIVALHHPCAPERQRARVTALVQSCLPGYIVTTHPWLSTHRPVALVSWGRTLEMSHVAAPEVCDWLVSVSSNRPQQHSDPERSRRVRYSLLLTHAAPLHRAKDTAQDTHETTSQIDWLKNLKSCCEQTLSHHKDGVIRREDKDGRIQKEKGELHFQRERSTIQKMETKRTAAAVPVQSTARPRTAAANASPPAERKEQVGAGEPKKAEAPGTQEQEGLSQTGGEGGGGGWEQGKVTSAEKTRSRTHYSHTLSHGQTHRKAGAGRGSSGDSSPRQRVREDTEEQQRLKERETEAPAVGVGVAGRGSVAGDRRPMARTDDAVWAAAALGFLLVLLTLSVLHTRLYRHWRTMPSLYWHDRTQDYDSVADVVRRRLKLAGRRKRRVGAGRRQEAPLITISSTEEDSD</sequence>
<feature type="compositionally biased region" description="Basic and acidic residues" evidence="1">
    <location>
        <begin position="308"/>
        <end position="323"/>
    </location>
</feature>
<evidence type="ECO:0000256" key="1">
    <source>
        <dbReference type="SAM" id="MobiDB-lite"/>
    </source>
</evidence>
<keyword evidence="2" id="KW-0472">Membrane</keyword>
<protein>
    <recommendedName>
        <fullName evidence="6">Tumor protein p53-inducible protein 13</fullName>
    </recommendedName>
</protein>
<comment type="caution">
    <text evidence="4">The sequence shown here is derived from an EMBL/GenBank/DDBJ whole genome shotgun (WGS) entry which is preliminary data.</text>
</comment>
<dbReference type="Proteomes" id="UP000823561">
    <property type="component" value="Chromosome 15"/>
</dbReference>
<feature type="chain" id="PRO_5043450827" description="Tumor protein p53-inducible protein 13" evidence="3">
    <location>
        <begin position="23"/>
        <end position="518"/>
    </location>
</feature>
<feature type="compositionally biased region" description="Gly residues" evidence="1">
    <location>
        <begin position="335"/>
        <end position="346"/>
    </location>
</feature>
<evidence type="ECO:0000256" key="3">
    <source>
        <dbReference type="SAM" id="SignalP"/>
    </source>
</evidence>
<dbReference type="EMBL" id="JADWDJ010000015">
    <property type="protein sequence ID" value="KAG5269531.1"/>
    <property type="molecule type" value="Genomic_DNA"/>
</dbReference>